<accession>A0A4D4KVW1</accession>
<name>A0A4D4KVW1_STRVO</name>
<evidence type="ECO:0000256" key="2">
    <source>
        <dbReference type="SAM" id="Phobius"/>
    </source>
</evidence>
<evidence type="ECO:0000313" key="3">
    <source>
        <dbReference type="EMBL" id="GDY50710.1"/>
    </source>
</evidence>
<comment type="caution">
    <text evidence="3">The sequence shown here is derived from an EMBL/GenBank/DDBJ whole genome shotgun (WGS) entry which is preliminary data.</text>
</comment>
<organism evidence="3 4">
    <name type="scientific">Streptomyces violaceusniger</name>
    <dbReference type="NCBI Taxonomy" id="68280"/>
    <lineage>
        <taxon>Bacteria</taxon>
        <taxon>Bacillati</taxon>
        <taxon>Actinomycetota</taxon>
        <taxon>Actinomycetes</taxon>
        <taxon>Kitasatosporales</taxon>
        <taxon>Streptomycetaceae</taxon>
        <taxon>Streptomyces</taxon>
        <taxon>Streptomyces violaceusniger group</taxon>
    </lineage>
</organism>
<keyword evidence="4" id="KW-1185">Reference proteome</keyword>
<sequence>MSRESAVPRTPEKPSRAETVAALRPRYQADLARGTERFFEPRRTDCPWCGSTRLARRLRTKDRYQSKPGHFRLDRCRDCRHVFQNPRLNDDGLEFYYRDFYDGMGEIELGNVFSGRDKVYRRRAMFQEPSAEPPKTWLDVGTGHGHFPEVARTVFPGTRFDGLDFTAGVELAERTGRIDRAIRGSFPELAEERLAGSYDVVSMFHYLEHSTDPRAELRAARRALRPGGHLLIEVPDPECWFGRLLGRFWLPWLQPQHLHFVPVANLREELSALGFTVTDEQHRGPSDTVDLLGAVWLALNAIAPPDDAPPWPGRPVGSDGCCAARSCWRACPPSWSRPPSTACCSNRWRGSARCPTPIGWWPGVMPPPVPAPLRRPRVPLRGPGEGRCMALSRPRGPEGRTFGRAFAVRFSAATWVVAVACSALVGWWRPGLRPALIASGVSLIALGSVSAARDGFPFNRPRTDGDQSHDGDQSNGDGHGQSHDDGHGHGHSHAGGPKVAWLLYIPALTILFLAPPALGSYTASRDEAKAPGPPPPRATAATASSRPCRTPVWCR</sequence>
<dbReference type="Gene3D" id="3.40.50.150">
    <property type="entry name" value="Vaccinia Virus protein VP39"/>
    <property type="match status" value="1"/>
</dbReference>
<keyword evidence="2" id="KW-0472">Membrane</keyword>
<feature type="compositionally biased region" description="Low complexity" evidence="1">
    <location>
        <begin position="538"/>
        <end position="547"/>
    </location>
</feature>
<feature type="transmembrane region" description="Helical" evidence="2">
    <location>
        <begin position="406"/>
        <end position="428"/>
    </location>
</feature>
<dbReference type="Pfam" id="PF13489">
    <property type="entry name" value="Methyltransf_23"/>
    <property type="match status" value="1"/>
</dbReference>
<feature type="transmembrane region" description="Helical" evidence="2">
    <location>
        <begin position="434"/>
        <end position="452"/>
    </location>
</feature>
<keyword evidence="2" id="KW-0812">Transmembrane</keyword>
<dbReference type="AlphaFoldDB" id="A0A4D4KVW1"/>
<feature type="region of interest" description="Disordered" evidence="1">
    <location>
        <begin position="456"/>
        <end position="493"/>
    </location>
</feature>
<evidence type="ECO:0008006" key="5">
    <source>
        <dbReference type="Google" id="ProtNLM"/>
    </source>
</evidence>
<evidence type="ECO:0000256" key="1">
    <source>
        <dbReference type="SAM" id="MobiDB-lite"/>
    </source>
</evidence>
<dbReference type="EMBL" id="BJHW01000001">
    <property type="protein sequence ID" value="GDY50710.1"/>
    <property type="molecule type" value="Genomic_DNA"/>
</dbReference>
<reference evidence="3 4" key="1">
    <citation type="journal article" date="2020" name="Int. J. Syst. Evol. Microbiol.">
        <title>Reclassification of Streptomyces castelarensis and Streptomyces sporoclivatus as later heterotypic synonyms of Streptomyces antimycoticus.</title>
        <authorList>
            <person name="Komaki H."/>
            <person name="Tamura T."/>
        </authorList>
    </citation>
    <scope>NUCLEOTIDE SEQUENCE [LARGE SCALE GENOMIC DNA]</scope>
    <source>
        <strain evidence="3 4">NBRC 13459</strain>
    </source>
</reference>
<proteinExistence type="predicted"/>
<feature type="transmembrane region" description="Helical" evidence="2">
    <location>
        <begin position="499"/>
        <end position="518"/>
    </location>
</feature>
<evidence type="ECO:0000313" key="4">
    <source>
        <dbReference type="Proteomes" id="UP000301309"/>
    </source>
</evidence>
<feature type="compositionally biased region" description="Basic and acidic residues" evidence="1">
    <location>
        <begin position="461"/>
        <end position="472"/>
    </location>
</feature>
<feature type="region of interest" description="Disordered" evidence="1">
    <location>
        <begin position="523"/>
        <end position="555"/>
    </location>
</feature>
<dbReference type="SUPFAM" id="SSF53335">
    <property type="entry name" value="S-adenosyl-L-methionine-dependent methyltransferases"/>
    <property type="match status" value="1"/>
</dbReference>
<dbReference type="InterPro" id="IPR029063">
    <property type="entry name" value="SAM-dependent_MTases_sf"/>
</dbReference>
<gene>
    <name evidence="3" type="ORF">SVIO_013330</name>
</gene>
<protein>
    <recommendedName>
        <fullName evidence="5">Methyltransferase type 12</fullName>
    </recommendedName>
</protein>
<keyword evidence="2" id="KW-1133">Transmembrane helix</keyword>
<dbReference type="Proteomes" id="UP000301309">
    <property type="component" value="Unassembled WGS sequence"/>
</dbReference>